<proteinExistence type="predicted"/>
<comment type="caution">
    <text evidence="1">The sequence shown here is derived from an EMBL/GenBank/DDBJ whole genome shotgun (WGS) entry which is preliminary data.</text>
</comment>
<name>A0A2T5JTN4_9RHOB</name>
<evidence type="ECO:0000313" key="2">
    <source>
        <dbReference type="Proteomes" id="UP000244060"/>
    </source>
</evidence>
<organism evidence="1 2">
    <name type="scientific">Cereibacter azotoformans</name>
    <dbReference type="NCBI Taxonomy" id="43057"/>
    <lineage>
        <taxon>Bacteria</taxon>
        <taxon>Pseudomonadati</taxon>
        <taxon>Pseudomonadota</taxon>
        <taxon>Alphaproteobacteria</taxon>
        <taxon>Rhodobacterales</taxon>
        <taxon>Paracoccaceae</taxon>
        <taxon>Cereibacter</taxon>
    </lineage>
</organism>
<dbReference type="Proteomes" id="UP000244060">
    <property type="component" value="Unassembled WGS sequence"/>
</dbReference>
<reference evidence="1 2" key="1">
    <citation type="submission" date="2018-04" db="EMBL/GenBank/DDBJ databases">
        <title>Genomic Encyclopedia of Type Strains, Phase III (KMG-III): the genomes of soil and plant-associated and newly described type strains.</title>
        <authorList>
            <person name="Whitman W."/>
        </authorList>
    </citation>
    <scope>NUCLEOTIDE SEQUENCE [LARGE SCALE GENOMIC DNA]</scope>
    <source>
        <strain evidence="1 2">KA25</strain>
    </source>
</reference>
<dbReference type="RefSeq" id="WP_011908373.1">
    <property type="nucleotide sequence ID" value="NZ_CP089965.1"/>
</dbReference>
<evidence type="ECO:0000313" key="1">
    <source>
        <dbReference type="EMBL" id="PTR13532.1"/>
    </source>
</evidence>
<dbReference type="OrthoDB" id="7852511at2"/>
<dbReference type="AlphaFoldDB" id="A0A2T5JTN4"/>
<gene>
    <name evidence="1" type="ORF">C8J28_12120</name>
</gene>
<protein>
    <submittedName>
        <fullName evidence="1">Uncharacterized protein</fullName>
    </submittedName>
</protein>
<accession>A0A2T5JTN4</accession>
<keyword evidence="2" id="KW-1185">Reference proteome</keyword>
<dbReference type="EMBL" id="QAOT01000021">
    <property type="protein sequence ID" value="PTR13532.1"/>
    <property type="molecule type" value="Genomic_DNA"/>
</dbReference>
<sequence length="225" mass="24684">MIFVLAPSTTFNRRTLKARRFPGRFAEPQRPLPRRLMLSTAFWRMAAESAMLRNGAVVAPIPAAVLVAPDLVTASLALSPILLFLLLFAEGHLVPVRPRTGDEDEVARVLDLLRLRGRSVLTRIAAERGILKGRLTLVIEQSTLARLPPITLVSIQSSADGRVLDLSAEEQQMVRETLFTDGLAESALLRVNLVEKKPMREVSLEAHSVSAHSRLAAMARTVAKA</sequence>